<dbReference type="AlphaFoldDB" id="A0A166L287"/>
<reference evidence="1 2" key="1">
    <citation type="journal article" date="2016" name="Mol. Biol. Evol.">
        <title>Comparative Genomics of Early-Diverging Mushroom-Forming Fungi Provides Insights into the Origins of Lignocellulose Decay Capabilities.</title>
        <authorList>
            <person name="Nagy L.G."/>
            <person name="Riley R."/>
            <person name="Tritt A."/>
            <person name="Adam C."/>
            <person name="Daum C."/>
            <person name="Floudas D."/>
            <person name="Sun H."/>
            <person name="Yadav J.S."/>
            <person name="Pangilinan J."/>
            <person name="Larsson K.H."/>
            <person name="Matsuura K."/>
            <person name="Barry K."/>
            <person name="Labutti K."/>
            <person name="Kuo R."/>
            <person name="Ohm R.A."/>
            <person name="Bhattacharya S.S."/>
            <person name="Shirouzu T."/>
            <person name="Yoshinaga Y."/>
            <person name="Martin F.M."/>
            <person name="Grigoriev I.V."/>
            <person name="Hibbett D.S."/>
        </authorList>
    </citation>
    <scope>NUCLEOTIDE SEQUENCE [LARGE SCALE GENOMIC DNA]</scope>
    <source>
        <strain evidence="1 2">CBS 109695</strain>
    </source>
</reference>
<evidence type="ECO:0000313" key="1">
    <source>
        <dbReference type="EMBL" id="KZP22499.1"/>
    </source>
</evidence>
<dbReference type="EMBL" id="KV417539">
    <property type="protein sequence ID" value="KZP22499.1"/>
    <property type="molecule type" value="Genomic_DNA"/>
</dbReference>
<name>A0A166L287_9AGAM</name>
<dbReference type="OrthoDB" id="3061861at2759"/>
<accession>A0A166L287</accession>
<sequence length="480" mass="54212">MPCTVHLQIFPRVWPASSYATCHIQRAAYSNYQEIRPEPLDGCQLDYDKANGRPFEYLLGPFSNGPLSSATRGKQLVVACGNHAVTVSFGLEAHIMGMTKACYDEIVATSITGSNADRGDRQHSFSVPTRFHAETSSEPDKPRAVNIFLAWVADTWVWALVDFSRLVRFQVVSRDEPWSTADLLPASPAWLPLWAAFATGPDWNTETNDALQLTDEWRERVLAATRVCTKSILEILGSADEPCFFVFGRHTANDFLHTVGIFPGATAIFVCRNNSRYILFKMGIVSYMSTWVSHSFLDSAGGISNSLNPFAYNYKSFVVYFMHLLVFRRSHAFVPRQLFNLMLRGGLFNPRHVIGQRYTLAADDRPCTKKSRRVQVYFREGLKCYTCIRAIAPKGWKDGAQSLSVDLRFAGYATTIGCAEFHEMKVNRLNFELLLKKPGTLVGTPGRKPKVQRLYIWHWVRTPTNVATLDRKDRATWSPP</sequence>
<proteinExistence type="predicted"/>
<gene>
    <name evidence="1" type="ORF">FIBSPDRAFT_739000</name>
</gene>
<dbReference type="Proteomes" id="UP000076532">
    <property type="component" value="Unassembled WGS sequence"/>
</dbReference>
<organism evidence="1 2">
    <name type="scientific">Athelia psychrophila</name>
    <dbReference type="NCBI Taxonomy" id="1759441"/>
    <lineage>
        <taxon>Eukaryota</taxon>
        <taxon>Fungi</taxon>
        <taxon>Dikarya</taxon>
        <taxon>Basidiomycota</taxon>
        <taxon>Agaricomycotina</taxon>
        <taxon>Agaricomycetes</taxon>
        <taxon>Agaricomycetidae</taxon>
        <taxon>Atheliales</taxon>
        <taxon>Atheliaceae</taxon>
        <taxon>Athelia</taxon>
    </lineage>
</organism>
<keyword evidence="2" id="KW-1185">Reference proteome</keyword>
<evidence type="ECO:0000313" key="2">
    <source>
        <dbReference type="Proteomes" id="UP000076532"/>
    </source>
</evidence>
<protein>
    <submittedName>
        <fullName evidence="1">Uncharacterized protein</fullName>
    </submittedName>
</protein>